<protein>
    <recommendedName>
        <fullName evidence="4">hexokinase</fullName>
        <ecNumber evidence="4">2.7.1.1</ecNumber>
    </recommendedName>
</protein>
<dbReference type="GO" id="GO:0005739">
    <property type="term" value="C:mitochondrion"/>
    <property type="evidence" value="ECO:0007669"/>
    <property type="project" value="TreeGrafter"/>
</dbReference>
<dbReference type="Pfam" id="PF00665">
    <property type="entry name" value="rve"/>
    <property type="match status" value="1"/>
</dbReference>
<dbReference type="KEGG" id="pmrn:116940761"/>
<dbReference type="Proteomes" id="UP001318040">
    <property type="component" value="Chromosome 9"/>
</dbReference>
<evidence type="ECO:0000256" key="6">
    <source>
        <dbReference type="ARBA" id="ARBA00022741"/>
    </source>
</evidence>
<comment type="catalytic activity">
    <reaction evidence="12">
        <text>D-glucose + ATP = D-glucose 6-phosphate + ADP + H(+)</text>
        <dbReference type="Rhea" id="RHEA:17825"/>
        <dbReference type="ChEBI" id="CHEBI:4167"/>
        <dbReference type="ChEBI" id="CHEBI:15378"/>
        <dbReference type="ChEBI" id="CHEBI:30616"/>
        <dbReference type="ChEBI" id="CHEBI:61548"/>
        <dbReference type="ChEBI" id="CHEBI:456216"/>
        <dbReference type="EC" id="2.7.1.1"/>
    </reaction>
    <physiologicalReaction direction="left-to-right" evidence="12">
        <dbReference type="Rhea" id="RHEA:17826"/>
    </physiologicalReaction>
</comment>
<dbReference type="SUPFAM" id="SSF53098">
    <property type="entry name" value="Ribonuclease H-like"/>
    <property type="match status" value="1"/>
</dbReference>
<keyword evidence="7" id="KW-0418">Kinase</keyword>
<dbReference type="FunFam" id="3.30.420.10:FF:000032">
    <property type="entry name" value="Retrovirus-related Pol polyprotein from transposon 297-like Protein"/>
    <property type="match status" value="1"/>
</dbReference>
<dbReference type="GO" id="GO:0005536">
    <property type="term" value="F:D-glucose binding"/>
    <property type="evidence" value="ECO:0007669"/>
    <property type="project" value="InterPro"/>
</dbReference>
<comment type="catalytic activity">
    <reaction evidence="11">
        <text>D-fructose + ATP = D-fructose 6-phosphate + ADP + H(+)</text>
        <dbReference type="Rhea" id="RHEA:16125"/>
        <dbReference type="ChEBI" id="CHEBI:15378"/>
        <dbReference type="ChEBI" id="CHEBI:30616"/>
        <dbReference type="ChEBI" id="CHEBI:37721"/>
        <dbReference type="ChEBI" id="CHEBI:61527"/>
        <dbReference type="ChEBI" id="CHEBI:456216"/>
        <dbReference type="EC" id="2.7.1.1"/>
    </reaction>
    <physiologicalReaction direction="left-to-right" evidence="11">
        <dbReference type="Rhea" id="RHEA:16126"/>
    </physiologicalReaction>
</comment>
<gene>
    <name evidence="15" type="primary">LOC116940761</name>
</gene>
<dbReference type="InterPro" id="IPR022672">
    <property type="entry name" value="Hexokinase_N"/>
</dbReference>
<dbReference type="InterPro" id="IPR043129">
    <property type="entry name" value="ATPase_NBD"/>
</dbReference>
<dbReference type="PANTHER" id="PTHR19443:SF16">
    <property type="entry name" value="HEXOKINASE TYPE 1-RELATED"/>
    <property type="match status" value="1"/>
</dbReference>
<dbReference type="GO" id="GO:0015074">
    <property type="term" value="P:DNA integration"/>
    <property type="evidence" value="ECO:0007669"/>
    <property type="project" value="InterPro"/>
</dbReference>
<evidence type="ECO:0000256" key="7">
    <source>
        <dbReference type="ARBA" id="ARBA00022777"/>
    </source>
</evidence>
<comment type="catalytic activity">
    <reaction evidence="10">
        <text>a D-hexose + ATP = a D-hexose 6-phosphate + ADP + H(+)</text>
        <dbReference type="Rhea" id="RHEA:22740"/>
        <dbReference type="ChEBI" id="CHEBI:4194"/>
        <dbReference type="ChEBI" id="CHEBI:15378"/>
        <dbReference type="ChEBI" id="CHEBI:30616"/>
        <dbReference type="ChEBI" id="CHEBI:229467"/>
        <dbReference type="ChEBI" id="CHEBI:456216"/>
        <dbReference type="EC" id="2.7.1.1"/>
    </reaction>
    <physiologicalReaction direction="left-to-right" evidence="10">
        <dbReference type="Rhea" id="RHEA:22741"/>
    </physiologicalReaction>
</comment>
<dbReference type="FunFam" id="3.40.367.20:FF:000001">
    <property type="entry name" value="Hexokinase 1"/>
    <property type="match status" value="1"/>
</dbReference>
<dbReference type="InterPro" id="IPR043128">
    <property type="entry name" value="Rev_trsase/Diguanyl_cyclase"/>
</dbReference>
<dbReference type="SUPFAM" id="SSF56672">
    <property type="entry name" value="DNA/RNA polymerases"/>
    <property type="match status" value="1"/>
</dbReference>
<sequence length="1301" mass="141892">MDAGLGQQTHDAASMKMLPSLCAPRLMAEDLGGTNFRMLRVKIADESGQQQVFIENEIYVIHKEVMAGTAEQLFDLIAKCLSDLLNKHNIKSQKLPLAFTFSFPCRRRLTSAVQFRDEEDVGEGLATNPGAWAPEHRPVEPARLEREGTAAAGAAAPPPDVSLARAAYPDLEGMGLDSLALDRLLALAAELGIVLSIPEEAQITSLAVAHNMQAHLALRRPAMMAACAGVPLPAALDAGVTAQGLPFCYRISDGGAFAPTGLATPQAAQSVEIGVPGDSAAEKDHVPSAVDDMLVADIISPSTSPWGATIVLVKKRDGSLRFCVDFCKLNKILVADAYPLPRMDDSLDALSDFSRPFLLDTDASDTGIGAVLAQVIDGVERVVAYGSRYSLWIDQPSGQMSCWLEVLQEYPLDVIHRKGTRHGNADGLSRLPPDGRYLLVVVEYLTRWPMTWPLVDQSASSITEAFVQGYVLDKGAPEQLLTDQGRNFSSRLLKEVCDLLGTKKVRTSPYHPQSDGMVERLNGTLTSMLCHHVSASQSDWDLFIPGVLAAYRLAPHASTGFSPFYLMYGRESEPPMHVQLDLGLSRKGSPVPAPMRVALDRLREARQAAMENSASQQAATERLPKHQAAGLPWERAPNTLWRKPLINVERAPNRNLLRSRGLRRNTCKQTKLDESTLLTWTKGFKTSGVEGRDIIQLLQEAIKCRGDFDIDVVIVVNDTVGTMMTCGYDDQRCEVGLIVDTGTNMCYMEELSNVELVEGDEGRMCVNTEWGAFGDDGALDDVLTEFDRELDHNSLNPGKQLYEKMISGMYLGEIVRLVLVKLTEEGLLFGAKVSSALGTKGSFETRFVSAMEKENVGLEKAEKILKDLGLQVSVQDCEAACLICCLVSTRSAHLCAAGLAAVVTRIRQNQAKDRLQTTVGVAGSVYKLHPQEGRVPDAGARGRELHCDAGEAARGWPARGFRVQKDLLCAREHTAGHCAMMLLILCGQGKLMKWTKMFGASGCEGTDVVTLLKEAIARRNEFEVKSVTLTNDTVATMMSVAYTSPHCQAALIVGTGCNVCYMEELDKVELVKGEGGIGSPGEGEEGPHMCVNVELGAFGDNGSLEHMMTDFDRNTDKSSLKSGEQRFEKMMSGMYLGEIVRNILIDLTELGLLFRGVVSERLRTPGIFETRFLSYIESDRLDLLEVRSILRQLELVPTCDDNLVVKEVCQVVSRRAAQLCGAAMAAVVNKMREGRRVQWLKLTVGVDGTMYKLHPGFSRVMQKTVHELTPHCVLTFRISEDGCGKGAALIAASRLSQGSQA</sequence>
<dbReference type="FunFam" id="3.30.420.40:FF:000805">
    <property type="entry name" value="Hexokinase-2"/>
    <property type="match status" value="1"/>
</dbReference>
<dbReference type="InterPro" id="IPR001312">
    <property type="entry name" value="Hexokinase"/>
</dbReference>
<evidence type="ECO:0000313" key="14">
    <source>
        <dbReference type="Proteomes" id="UP001318040"/>
    </source>
</evidence>
<evidence type="ECO:0000256" key="8">
    <source>
        <dbReference type="ARBA" id="ARBA00022840"/>
    </source>
</evidence>
<dbReference type="FunFam" id="3.40.367.20:FF:000020">
    <property type="entry name" value="Hexokinase-1"/>
    <property type="match status" value="1"/>
</dbReference>
<reference evidence="15" key="1">
    <citation type="submission" date="2025-08" db="UniProtKB">
        <authorList>
            <consortium name="RefSeq"/>
        </authorList>
    </citation>
    <scope>IDENTIFICATION</scope>
    <source>
        <tissue evidence="15">Sperm</tissue>
    </source>
</reference>
<evidence type="ECO:0000256" key="9">
    <source>
        <dbReference type="ARBA" id="ARBA00023152"/>
    </source>
</evidence>
<dbReference type="EC" id="2.7.1.1" evidence="4"/>
<dbReference type="InterPro" id="IPR022673">
    <property type="entry name" value="Hexokinase_C"/>
</dbReference>
<evidence type="ECO:0000256" key="3">
    <source>
        <dbReference type="ARBA" id="ARBA00009225"/>
    </source>
</evidence>
<evidence type="ECO:0000256" key="2">
    <source>
        <dbReference type="ARBA" id="ARBA00005028"/>
    </source>
</evidence>
<dbReference type="Gene3D" id="3.10.10.10">
    <property type="entry name" value="HIV Type 1 Reverse Transcriptase, subunit A, domain 1"/>
    <property type="match status" value="1"/>
</dbReference>
<keyword evidence="14" id="KW-1185">Reference proteome</keyword>
<dbReference type="InterPro" id="IPR043502">
    <property type="entry name" value="DNA/RNA_pol_sf"/>
</dbReference>
<dbReference type="PROSITE" id="PS50994">
    <property type="entry name" value="INTEGRASE"/>
    <property type="match status" value="1"/>
</dbReference>
<evidence type="ECO:0000313" key="15">
    <source>
        <dbReference type="RefSeq" id="XP_032806838.1"/>
    </source>
</evidence>
<dbReference type="GO" id="GO:0004340">
    <property type="term" value="F:glucokinase activity"/>
    <property type="evidence" value="ECO:0007669"/>
    <property type="project" value="TreeGrafter"/>
</dbReference>
<comment type="similarity">
    <text evidence="3">Belongs to the hexokinase family.</text>
</comment>
<accession>A0AAJ7SYA9</accession>
<dbReference type="GO" id="GO:0005829">
    <property type="term" value="C:cytosol"/>
    <property type="evidence" value="ECO:0007669"/>
    <property type="project" value="TreeGrafter"/>
</dbReference>
<evidence type="ECO:0000256" key="1">
    <source>
        <dbReference type="ARBA" id="ARBA00004888"/>
    </source>
</evidence>
<comment type="pathway">
    <text evidence="2">Carbohydrate metabolism; hexose metabolism.</text>
</comment>
<dbReference type="InterPro" id="IPR012337">
    <property type="entry name" value="RNaseH-like_sf"/>
</dbReference>
<dbReference type="InterPro" id="IPR041577">
    <property type="entry name" value="RT_RNaseH_2"/>
</dbReference>
<dbReference type="PANTHER" id="PTHR19443">
    <property type="entry name" value="HEXOKINASE"/>
    <property type="match status" value="1"/>
</dbReference>
<dbReference type="InterPro" id="IPR036397">
    <property type="entry name" value="RNaseH_sf"/>
</dbReference>
<dbReference type="GO" id="GO:0006096">
    <property type="term" value="P:glycolytic process"/>
    <property type="evidence" value="ECO:0007669"/>
    <property type="project" value="UniProtKB-KW"/>
</dbReference>
<dbReference type="Gene3D" id="3.30.420.10">
    <property type="entry name" value="Ribonuclease H-like superfamily/Ribonuclease H"/>
    <property type="match status" value="1"/>
</dbReference>
<evidence type="ECO:0000256" key="5">
    <source>
        <dbReference type="ARBA" id="ARBA00022679"/>
    </source>
</evidence>
<organism evidence="14 15">
    <name type="scientific">Petromyzon marinus</name>
    <name type="common">Sea lamprey</name>
    <dbReference type="NCBI Taxonomy" id="7757"/>
    <lineage>
        <taxon>Eukaryota</taxon>
        <taxon>Metazoa</taxon>
        <taxon>Chordata</taxon>
        <taxon>Craniata</taxon>
        <taxon>Vertebrata</taxon>
        <taxon>Cyclostomata</taxon>
        <taxon>Hyperoartia</taxon>
        <taxon>Petromyzontiformes</taxon>
        <taxon>Petromyzontidae</taxon>
        <taxon>Petromyzon</taxon>
    </lineage>
</organism>
<dbReference type="InterPro" id="IPR001584">
    <property type="entry name" value="Integrase_cat-core"/>
</dbReference>
<dbReference type="Pfam" id="PF17919">
    <property type="entry name" value="RT_RNaseH_2"/>
    <property type="match status" value="1"/>
</dbReference>
<dbReference type="GO" id="GO:0006006">
    <property type="term" value="P:glucose metabolic process"/>
    <property type="evidence" value="ECO:0007669"/>
    <property type="project" value="TreeGrafter"/>
</dbReference>
<evidence type="ECO:0000256" key="11">
    <source>
        <dbReference type="ARBA" id="ARBA00047905"/>
    </source>
</evidence>
<evidence type="ECO:0000256" key="4">
    <source>
        <dbReference type="ARBA" id="ARBA00012324"/>
    </source>
</evidence>
<dbReference type="Pfam" id="PF03727">
    <property type="entry name" value="Hexokinase_2"/>
    <property type="match status" value="2"/>
</dbReference>
<dbReference type="Gene3D" id="3.30.70.270">
    <property type="match status" value="1"/>
</dbReference>
<comment type="pathway">
    <text evidence="1">Carbohydrate degradation; glycolysis; D-glyceraldehyde 3-phosphate and glycerone phosphate from D-glucose: step 1/4.</text>
</comment>
<dbReference type="PROSITE" id="PS51748">
    <property type="entry name" value="HEXOKINASE_2"/>
    <property type="match status" value="3"/>
</dbReference>
<keyword evidence="5" id="KW-0808">Transferase</keyword>
<dbReference type="GO" id="GO:0008865">
    <property type="term" value="F:fructokinase activity"/>
    <property type="evidence" value="ECO:0007669"/>
    <property type="project" value="TreeGrafter"/>
</dbReference>
<keyword evidence="6" id="KW-0547">Nucleotide-binding</keyword>
<evidence type="ECO:0000256" key="10">
    <source>
        <dbReference type="ARBA" id="ARBA00044613"/>
    </source>
</evidence>
<keyword evidence="8" id="KW-0067">ATP-binding</keyword>
<dbReference type="Gene3D" id="3.40.367.20">
    <property type="match status" value="2"/>
</dbReference>
<name>A0AAJ7SYA9_PETMA</name>
<dbReference type="SUPFAM" id="SSF53067">
    <property type="entry name" value="Actin-like ATPase domain"/>
    <property type="match status" value="5"/>
</dbReference>
<feature type="domain" description="Integrase catalytic" evidence="13">
    <location>
        <begin position="392"/>
        <end position="571"/>
    </location>
</feature>
<evidence type="ECO:0000259" key="13">
    <source>
        <dbReference type="PROSITE" id="PS50994"/>
    </source>
</evidence>
<proteinExistence type="inferred from homology"/>
<dbReference type="GO" id="GO:0005524">
    <property type="term" value="F:ATP binding"/>
    <property type="evidence" value="ECO:0007669"/>
    <property type="project" value="UniProtKB-KW"/>
</dbReference>
<dbReference type="GO" id="GO:0003676">
    <property type="term" value="F:nucleic acid binding"/>
    <property type="evidence" value="ECO:0007669"/>
    <property type="project" value="InterPro"/>
</dbReference>
<keyword evidence="9" id="KW-0324">Glycolysis</keyword>
<evidence type="ECO:0000256" key="12">
    <source>
        <dbReference type="ARBA" id="ARBA00048160"/>
    </source>
</evidence>
<dbReference type="Pfam" id="PF00349">
    <property type="entry name" value="Hexokinase_1"/>
    <property type="match status" value="3"/>
</dbReference>
<dbReference type="RefSeq" id="XP_032806838.1">
    <property type="nucleotide sequence ID" value="XM_032950947.1"/>
</dbReference>
<dbReference type="GO" id="GO:0001678">
    <property type="term" value="P:intracellular glucose homeostasis"/>
    <property type="evidence" value="ECO:0007669"/>
    <property type="project" value="InterPro"/>
</dbReference>
<dbReference type="Gene3D" id="3.30.420.40">
    <property type="match status" value="3"/>
</dbReference>